<dbReference type="SUPFAM" id="SSF56784">
    <property type="entry name" value="HAD-like"/>
    <property type="match status" value="1"/>
</dbReference>
<dbReference type="NCBIfam" id="TIGR01662">
    <property type="entry name" value="HAD-SF-IIIA"/>
    <property type="match status" value="1"/>
</dbReference>
<comment type="caution">
    <text evidence="1">The sequence shown here is derived from an EMBL/GenBank/DDBJ whole genome shotgun (WGS) entry which is preliminary data.</text>
</comment>
<organism evidence="1 2">
    <name type="scientific">Terrilactibacillus laevilacticus</name>
    <dbReference type="NCBI Taxonomy" id="1380157"/>
    <lineage>
        <taxon>Bacteria</taxon>
        <taxon>Bacillati</taxon>
        <taxon>Bacillota</taxon>
        <taxon>Bacilli</taxon>
        <taxon>Bacillales</taxon>
        <taxon>Bacillaceae</taxon>
        <taxon>Terrilactibacillus</taxon>
    </lineage>
</organism>
<dbReference type="PANTHER" id="PTHR19288">
    <property type="entry name" value="4-NITROPHENYLPHOSPHATASE-RELATED"/>
    <property type="match status" value="1"/>
</dbReference>
<dbReference type="Proteomes" id="UP001597458">
    <property type="component" value="Unassembled WGS sequence"/>
</dbReference>
<dbReference type="InterPro" id="IPR036412">
    <property type="entry name" value="HAD-like_sf"/>
</dbReference>
<reference evidence="2" key="1">
    <citation type="journal article" date="2019" name="Int. J. Syst. Evol. Microbiol.">
        <title>The Global Catalogue of Microorganisms (GCM) 10K type strain sequencing project: providing services to taxonomists for standard genome sequencing and annotation.</title>
        <authorList>
            <consortium name="The Broad Institute Genomics Platform"/>
            <consortium name="The Broad Institute Genome Sequencing Center for Infectious Disease"/>
            <person name="Wu L."/>
            <person name="Ma J."/>
        </authorList>
    </citation>
    <scope>NUCLEOTIDE SEQUENCE [LARGE SCALE GENOMIC DNA]</scope>
    <source>
        <strain evidence="2">TISTR 2241</strain>
    </source>
</reference>
<accession>A0ABW5PUB6</accession>
<dbReference type="Gene3D" id="3.40.50.1000">
    <property type="entry name" value="HAD superfamily/HAD-like"/>
    <property type="match status" value="1"/>
</dbReference>
<proteinExistence type="predicted"/>
<dbReference type="Pfam" id="PF13242">
    <property type="entry name" value="Hydrolase_like"/>
    <property type="match status" value="1"/>
</dbReference>
<keyword evidence="2" id="KW-1185">Reference proteome</keyword>
<sequence>MLKQFLPNEHVNSVFDIHPNELKQRGIKGIITDLDNTLVSWDTPDATPELIEWFKNMEEYGIKITIVSNNSELRVKAFADPITTPYIFRARKPMTHSFTRAIQTMNLKNDEVVVIGDQLLTDIFGGNRLGIYTILVVPVAKSDGLATRFNRLIERFILTKMRRRGWITWEEK</sequence>
<gene>
    <name evidence="1" type="ORF">ACFSTF_13055</name>
</gene>
<dbReference type="EMBL" id="JBHUMR010000014">
    <property type="protein sequence ID" value="MFD2618237.1"/>
    <property type="molecule type" value="Genomic_DNA"/>
</dbReference>
<dbReference type="InterPro" id="IPR006549">
    <property type="entry name" value="HAD-SF_hydro_IIIA"/>
</dbReference>
<dbReference type="InterPro" id="IPR010021">
    <property type="entry name" value="PGPP1/Gep4"/>
</dbReference>
<dbReference type="NCBIfam" id="TIGR01549">
    <property type="entry name" value="HAD-SF-IA-v1"/>
    <property type="match status" value="1"/>
</dbReference>
<protein>
    <submittedName>
        <fullName evidence="1">YqeG family HAD IIIA-type phosphatase</fullName>
    </submittedName>
</protein>
<dbReference type="InterPro" id="IPR006439">
    <property type="entry name" value="HAD-SF_hydro_IA"/>
</dbReference>
<dbReference type="CDD" id="cd16416">
    <property type="entry name" value="HAD_BsYqeG-like"/>
    <property type="match status" value="1"/>
</dbReference>
<dbReference type="PANTHER" id="PTHR19288:SF25">
    <property type="entry name" value="PHOSPHATIDYLGLYCEROPHOSPHATASE GEP4, MITOCHONDRIAL"/>
    <property type="match status" value="1"/>
</dbReference>
<evidence type="ECO:0000313" key="1">
    <source>
        <dbReference type="EMBL" id="MFD2618237.1"/>
    </source>
</evidence>
<dbReference type="RefSeq" id="WP_141189989.1">
    <property type="nucleotide sequence ID" value="NZ_JBHUMR010000014.1"/>
</dbReference>
<evidence type="ECO:0000313" key="2">
    <source>
        <dbReference type="Proteomes" id="UP001597458"/>
    </source>
</evidence>
<dbReference type="InterPro" id="IPR023214">
    <property type="entry name" value="HAD_sf"/>
</dbReference>
<name>A0ABW5PUB6_9BACI</name>
<dbReference type="NCBIfam" id="TIGR01668">
    <property type="entry name" value="YqeG_hyp_ppase"/>
    <property type="match status" value="1"/>
</dbReference>